<dbReference type="EMBL" id="JABBGA010000008">
    <property type="protein sequence ID" value="NML26522.1"/>
    <property type="molecule type" value="Genomic_DNA"/>
</dbReference>
<evidence type="ECO:0000313" key="3">
    <source>
        <dbReference type="Proteomes" id="UP000580043"/>
    </source>
</evidence>
<proteinExistence type="predicted"/>
<evidence type="ECO:0000256" key="1">
    <source>
        <dbReference type="SAM" id="MobiDB-lite"/>
    </source>
</evidence>
<reference evidence="2 3" key="1">
    <citation type="submission" date="2020-04" db="EMBL/GenBank/DDBJ databases">
        <title>Zoogloea sp. G-4-1-14 isolated from soil.</title>
        <authorList>
            <person name="Dahal R.H."/>
        </authorList>
    </citation>
    <scope>NUCLEOTIDE SEQUENCE [LARGE SCALE GENOMIC DNA]</scope>
    <source>
        <strain evidence="2 3">G-4-1-14</strain>
    </source>
</reference>
<sequence length="162" mass="17427">MYPTNDIDAQLLLATLIASKRRPAELVEIVAAADVLGCPVTSGNLWAESFRRFATHGLIVAAEGGYALTPAGQALGEKLPKKADTSERVFLVRERLSAYMPAEKSPSVPMSTEQFEEAMAAHAVAAKQGGKNLLMPKPKVDEDAQRGRGPGRRPFGANRRRG</sequence>
<comment type="caution">
    <text evidence="2">The sequence shown here is derived from an EMBL/GenBank/DDBJ whole genome shotgun (WGS) entry which is preliminary data.</text>
</comment>
<evidence type="ECO:0000313" key="2">
    <source>
        <dbReference type="EMBL" id="NML26522.1"/>
    </source>
</evidence>
<feature type="compositionally biased region" description="Low complexity" evidence="1">
    <location>
        <begin position="152"/>
        <end position="162"/>
    </location>
</feature>
<dbReference type="AlphaFoldDB" id="A0A848G5R1"/>
<feature type="region of interest" description="Disordered" evidence="1">
    <location>
        <begin position="127"/>
        <end position="162"/>
    </location>
</feature>
<organism evidence="2 3">
    <name type="scientific">Zoogloea dura</name>
    <dbReference type="NCBI Taxonomy" id="2728840"/>
    <lineage>
        <taxon>Bacteria</taxon>
        <taxon>Pseudomonadati</taxon>
        <taxon>Pseudomonadota</taxon>
        <taxon>Betaproteobacteria</taxon>
        <taxon>Rhodocyclales</taxon>
        <taxon>Zoogloeaceae</taxon>
        <taxon>Zoogloea</taxon>
    </lineage>
</organism>
<accession>A0A848G5R1</accession>
<gene>
    <name evidence="2" type="ORF">HHL15_12265</name>
</gene>
<dbReference type="RefSeq" id="WP_169146055.1">
    <property type="nucleotide sequence ID" value="NZ_JABBGA010000008.1"/>
</dbReference>
<protein>
    <submittedName>
        <fullName evidence="2">Uncharacterized protein</fullName>
    </submittedName>
</protein>
<dbReference type="Proteomes" id="UP000580043">
    <property type="component" value="Unassembled WGS sequence"/>
</dbReference>
<keyword evidence="3" id="KW-1185">Reference proteome</keyword>
<name>A0A848G5R1_9RHOO</name>